<feature type="transmembrane region" description="Helical" evidence="9">
    <location>
        <begin position="285"/>
        <end position="304"/>
    </location>
</feature>
<feature type="transmembrane region" description="Helical" evidence="9">
    <location>
        <begin position="202"/>
        <end position="223"/>
    </location>
</feature>
<evidence type="ECO:0000259" key="10">
    <source>
        <dbReference type="PROSITE" id="PS50262"/>
    </source>
</evidence>
<feature type="domain" description="G-protein coupled receptors family 1 profile" evidence="10">
    <location>
        <begin position="181"/>
        <end position="443"/>
    </location>
</feature>
<evidence type="ECO:0000256" key="3">
    <source>
        <dbReference type="ARBA" id="ARBA00022989"/>
    </source>
</evidence>
<name>A0AAD9R3M5_ACRCE</name>
<dbReference type="AlphaFoldDB" id="A0AAD9R3M5"/>
<dbReference type="PROSITE" id="PS50262">
    <property type="entry name" value="G_PROTEIN_RECEP_F1_2"/>
    <property type="match status" value="1"/>
</dbReference>
<feature type="transmembrane region" description="Helical" evidence="9">
    <location>
        <begin position="333"/>
        <end position="357"/>
    </location>
</feature>
<keyword evidence="5 9" id="KW-0472">Membrane</keyword>
<evidence type="ECO:0000256" key="8">
    <source>
        <dbReference type="RuleBase" id="RU000688"/>
    </source>
</evidence>
<evidence type="ECO:0000256" key="7">
    <source>
        <dbReference type="ARBA" id="ARBA00023224"/>
    </source>
</evidence>
<reference evidence="11" key="1">
    <citation type="journal article" date="2023" name="G3 (Bethesda)">
        <title>Whole genome assembly and annotation of the endangered Caribbean coral Acropora cervicornis.</title>
        <authorList>
            <person name="Selwyn J.D."/>
            <person name="Vollmer S.V."/>
        </authorList>
    </citation>
    <scope>NUCLEOTIDE SEQUENCE</scope>
    <source>
        <strain evidence="11">K2</strain>
    </source>
</reference>
<evidence type="ECO:0000256" key="1">
    <source>
        <dbReference type="ARBA" id="ARBA00004141"/>
    </source>
</evidence>
<reference evidence="11" key="2">
    <citation type="journal article" date="2023" name="Science">
        <title>Genomic signatures of disease resistance in endangered staghorn corals.</title>
        <authorList>
            <person name="Vollmer S.V."/>
            <person name="Selwyn J.D."/>
            <person name="Despard B.A."/>
            <person name="Roesel C.L."/>
        </authorList>
    </citation>
    <scope>NUCLEOTIDE SEQUENCE</scope>
    <source>
        <strain evidence="11">K2</strain>
    </source>
</reference>
<gene>
    <name evidence="11" type="ORF">P5673_002709</name>
</gene>
<dbReference type="GO" id="GO:0004930">
    <property type="term" value="F:G protein-coupled receptor activity"/>
    <property type="evidence" value="ECO:0007669"/>
    <property type="project" value="UniProtKB-KW"/>
</dbReference>
<comment type="caution">
    <text evidence="11">The sequence shown here is derived from an EMBL/GenBank/DDBJ whole genome shotgun (WGS) entry which is preliminary data.</text>
</comment>
<feature type="transmembrane region" description="Helical" evidence="9">
    <location>
        <begin position="168"/>
        <end position="190"/>
    </location>
</feature>
<comment type="subcellular location">
    <subcellularLocation>
        <location evidence="1">Membrane</location>
        <topology evidence="1">Multi-pass membrane protein</topology>
    </subcellularLocation>
</comment>
<dbReference type="PROSITE" id="PS00237">
    <property type="entry name" value="G_PROTEIN_RECEP_F1_1"/>
    <property type="match status" value="1"/>
</dbReference>
<feature type="transmembrane region" description="Helical" evidence="9">
    <location>
        <begin position="385"/>
        <end position="403"/>
    </location>
</feature>
<accession>A0AAD9R3M5</accession>
<dbReference type="SMART" id="SM01381">
    <property type="entry name" value="7TM_GPCR_Srsx"/>
    <property type="match status" value="1"/>
</dbReference>
<keyword evidence="12" id="KW-1185">Reference proteome</keyword>
<dbReference type="Gene3D" id="1.20.1070.10">
    <property type="entry name" value="Rhodopsin 7-helix transmembrane proteins"/>
    <property type="match status" value="1"/>
</dbReference>
<keyword evidence="4 8" id="KW-0297">G-protein coupled receptor</keyword>
<organism evidence="11 12">
    <name type="scientific">Acropora cervicornis</name>
    <name type="common">Staghorn coral</name>
    <dbReference type="NCBI Taxonomy" id="6130"/>
    <lineage>
        <taxon>Eukaryota</taxon>
        <taxon>Metazoa</taxon>
        <taxon>Cnidaria</taxon>
        <taxon>Anthozoa</taxon>
        <taxon>Hexacorallia</taxon>
        <taxon>Scleractinia</taxon>
        <taxon>Astrocoeniina</taxon>
        <taxon>Acroporidae</taxon>
        <taxon>Acropora</taxon>
    </lineage>
</organism>
<evidence type="ECO:0000256" key="2">
    <source>
        <dbReference type="ARBA" id="ARBA00022692"/>
    </source>
</evidence>
<keyword evidence="2 8" id="KW-0812">Transmembrane</keyword>
<feature type="transmembrane region" description="Helical" evidence="9">
    <location>
        <begin position="243"/>
        <end position="264"/>
    </location>
</feature>
<feature type="transmembrane region" description="Helical" evidence="9">
    <location>
        <begin position="423"/>
        <end position="444"/>
    </location>
</feature>
<dbReference type="PANTHER" id="PTHR45695">
    <property type="entry name" value="LEUCOKININ RECEPTOR-RELATED"/>
    <property type="match status" value="1"/>
</dbReference>
<keyword evidence="3 9" id="KW-1133">Transmembrane helix</keyword>
<dbReference type="SUPFAM" id="SSF81321">
    <property type="entry name" value="Family A G protein-coupled receptor-like"/>
    <property type="match status" value="1"/>
</dbReference>
<dbReference type="PRINTS" id="PR00237">
    <property type="entry name" value="GPCRRHODOPSN"/>
</dbReference>
<proteinExistence type="inferred from homology"/>
<dbReference type="FunFam" id="1.20.1070.10:FF:000291">
    <property type="entry name" value="Predicted protein"/>
    <property type="match status" value="1"/>
</dbReference>
<dbReference type="InterPro" id="IPR000276">
    <property type="entry name" value="GPCR_Rhodpsn"/>
</dbReference>
<sequence>MARRRLNEAEILRSVMSFCSWNSSEKYRNHFEAAFTETLRNDSVSKEIETEPQESSKSTALKVRCGKCGNGLGHEFLKDGPDSLKFVPIKDAQVIVNRSEDTDGRLKGNYQPFIQCILRALRSRSVYFTVKQALSFLLNKSMANDSTNSTGQLYASSAPSTMHQVITVLFYSLMFLFSLSGNMMTICIVATKPYMRSVTNRLIANMAVADLLMTFSAMPYSIVLLFVKTRWFGGTLGMITCKLLHFSMALSIAASVLTLTVIALDRFFAIVFPFNRSRLMPKISTTSAIIWFLAILSMSPYLYFVKSLQMGTGNYFCYVKWEPFADTFEAGRIFFLFTFIFLYALPLSVVAVFYGIISFKLWFRQTPGNPTASHRKNSELSKRKIIKMLIIIVIIFAICWLPAHLMHLLQFFDYETFREVPRFWILFAYGVSHGNSVLNPYLYIALNNNFRCAFLEFIRSCFCPAGSFLRYQPSNSTLQVHLPQGSNLEHVPSFGKRGVYKFPKAETSEVSHRMHQMRLLRVTETE</sequence>
<evidence type="ECO:0000313" key="11">
    <source>
        <dbReference type="EMBL" id="KAK2572460.1"/>
    </source>
</evidence>
<dbReference type="EMBL" id="JARQWQ010000004">
    <property type="protein sequence ID" value="KAK2572460.1"/>
    <property type="molecule type" value="Genomic_DNA"/>
</dbReference>
<dbReference type="InterPro" id="IPR017452">
    <property type="entry name" value="GPCR_Rhodpsn_7TM"/>
</dbReference>
<keyword evidence="7 8" id="KW-0807">Transducer</keyword>
<evidence type="ECO:0000256" key="9">
    <source>
        <dbReference type="SAM" id="Phobius"/>
    </source>
</evidence>
<dbReference type="Gene3D" id="2.170.150.20">
    <property type="entry name" value="Peptide methionine sulfoxide reductase"/>
    <property type="match status" value="1"/>
</dbReference>
<evidence type="ECO:0000256" key="6">
    <source>
        <dbReference type="ARBA" id="ARBA00023170"/>
    </source>
</evidence>
<dbReference type="PANTHER" id="PTHR45695:SF9">
    <property type="entry name" value="LEUCOKININ RECEPTOR"/>
    <property type="match status" value="1"/>
</dbReference>
<evidence type="ECO:0000256" key="4">
    <source>
        <dbReference type="ARBA" id="ARBA00023040"/>
    </source>
</evidence>
<evidence type="ECO:0000313" key="12">
    <source>
        <dbReference type="Proteomes" id="UP001249851"/>
    </source>
</evidence>
<dbReference type="Pfam" id="PF00001">
    <property type="entry name" value="7tm_1"/>
    <property type="match status" value="1"/>
</dbReference>
<keyword evidence="6 8" id="KW-0675">Receptor</keyword>
<protein>
    <submittedName>
        <fullName evidence="11">RYamide receptor</fullName>
    </submittedName>
</protein>
<evidence type="ECO:0000256" key="5">
    <source>
        <dbReference type="ARBA" id="ARBA00023136"/>
    </source>
</evidence>
<comment type="similarity">
    <text evidence="8">Belongs to the G-protein coupled receptor 1 family.</text>
</comment>
<dbReference type="GO" id="GO:0005886">
    <property type="term" value="C:plasma membrane"/>
    <property type="evidence" value="ECO:0007669"/>
    <property type="project" value="TreeGrafter"/>
</dbReference>
<dbReference type="Proteomes" id="UP001249851">
    <property type="component" value="Unassembled WGS sequence"/>
</dbReference>